<reference evidence="2 3" key="1">
    <citation type="submission" date="2022-01" db="EMBL/GenBank/DDBJ databases">
        <title>Octadecabacter sp. nov., isolated from a marine alga.</title>
        <authorList>
            <person name="Jin M.S."/>
            <person name="Kim H.M."/>
            <person name="Han D.M."/>
            <person name="Jung J.J."/>
            <person name="Jeon C.O."/>
        </authorList>
    </citation>
    <scope>NUCLEOTIDE SEQUENCE [LARGE SCALE GENOMIC DNA]</scope>
    <source>
        <strain evidence="2 3">G9-8</strain>
    </source>
</reference>
<dbReference type="Pfam" id="PF00144">
    <property type="entry name" value="Beta-lactamase"/>
    <property type="match status" value="1"/>
</dbReference>
<evidence type="ECO:0000313" key="2">
    <source>
        <dbReference type="EMBL" id="MCF2872456.1"/>
    </source>
</evidence>
<dbReference type="InterPro" id="IPR012338">
    <property type="entry name" value="Beta-lactam/transpept-like"/>
</dbReference>
<dbReference type="InterPro" id="IPR001466">
    <property type="entry name" value="Beta-lactam-related"/>
</dbReference>
<dbReference type="PANTHER" id="PTHR43319:SF3">
    <property type="entry name" value="BETA-LACTAMASE-RELATED DOMAIN-CONTAINING PROTEIN"/>
    <property type="match status" value="1"/>
</dbReference>
<evidence type="ECO:0000259" key="1">
    <source>
        <dbReference type="Pfam" id="PF00144"/>
    </source>
</evidence>
<dbReference type="SUPFAM" id="SSF56601">
    <property type="entry name" value="beta-lactamase/transpeptidase-like"/>
    <property type="match status" value="1"/>
</dbReference>
<dbReference type="RefSeq" id="WP_235226782.1">
    <property type="nucleotide sequence ID" value="NZ_JAKGAQ010000004.1"/>
</dbReference>
<feature type="domain" description="Beta-lactamase-related" evidence="1">
    <location>
        <begin position="25"/>
        <end position="385"/>
    </location>
</feature>
<comment type="caution">
    <text evidence="2">The sequence shown here is derived from an EMBL/GenBank/DDBJ whole genome shotgun (WGS) entry which is preliminary data.</text>
</comment>
<gene>
    <name evidence="2" type="ORF">L0664_15380</name>
</gene>
<sequence>MNTPSDATVNGFVSSRFAGVQTAFEENFTKRGELGGACCVYLNGEKVADLWGGVRDPATGAPWEEDTMVLVFSLTKGMSALTLALAHSRGWLDYEARVSDYWPEFAQNGKGAITVRQLLAHQAGLHAFHEKIDRAVIADPDRLAAILAREKPAWEPGTRNAYHFLSLGFYEGEVLRRVDPAHRTLGQFFQDEIATPLGLDFYIGLPDVIPNERLAPLTQAGLIKSVFGYPFAMIRALMNPWSDTFRACIVNPGAGVVMDKDRIYARDLEVPSGGGVGTARAIAKAYGAFATGGSELGLRPETLAALRAPAIPPSHGFFDEVLRDDAQYALGFMKPFAGFSFGHADAFGAPGAGGSLGYADPSIGLGYGYVTNRIGPGVEPDPRDVALRKAISAALA</sequence>
<protein>
    <submittedName>
        <fullName evidence="2">Beta-lactamase family protein</fullName>
    </submittedName>
</protein>
<evidence type="ECO:0000313" key="3">
    <source>
        <dbReference type="Proteomes" id="UP001200557"/>
    </source>
</evidence>
<dbReference type="Proteomes" id="UP001200557">
    <property type="component" value="Unassembled WGS sequence"/>
</dbReference>
<proteinExistence type="predicted"/>
<accession>A0ABS9CZW1</accession>
<name>A0ABS9CZW1_9RHOB</name>
<dbReference type="InterPro" id="IPR052907">
    <property type="entry name" value="Beta-lactamase/esterase"/>
</dbReference>
<keyword evidence="3" id="KW-1185">Reference proteome</keyword>
<dbReference type="PANTHER" id="PTHR43319">
    <property type="entry name" value="BETA-LACTAMASE-RELATED"/>
    <property type="match status" value="1"/>
</dbReference>
<dbReference type="Gene3D" id="3.40.710.10">
    <property type="entry name" value="DD-peptidase/beta-lactamase superfamily"/>
    <property type="match status" value="1"/>
</dbReference>
<dbReference type="EMBL" id="JAKGAQ010000004">
    <property type="protein sequence ID" value="MCF2872456.1"/>
    <property type="molecule type" value="Genomic_DNA"/>
</dbReference>
<organism evidence="2 3">
    <name type="scientific">Octadecabacter dasysiphoniae</name>
    <dbReference type="NCBI Taxonomy" id="2909341"/>
    <lineage>
        <taxon>Bacteria</taxon>
        <taxon>Pseudomonadati</taxon>
        <taxon>Pseudomonadota</taxon>
        <taxon>Alphaproteobacteria</taxon>
        <taxon>Rhodobacterales</taxon>
        <taxon>Roseobacteraceae</taxon>
        <taxon>Octadecabacter</taxon>
    </lineage>
</organism>